<feature type="transmembrane region" description="Helical" evidence="2">
    <location>
        <begin position="367"/>
        <end position="389"/>
    </location>
</feature>
<dbReference type="RefSeq" id="WP_371948182.1">
    <property type="nucleotide sequence ID" value="NZ_JAXCEI010000003.1"/>
</dbReference>
<dbReference type="PANTHER" id="PTHR40659">
    <property type="entry name" value="NICKEL/COBALT EFFLUX SYSTEM RCNA"/>
    <property type="match status" value="1"/>
</dbReference>
<accession>A0ABV4Q9L9</accession>
<feature type="transmembrane region" description="Helical" evidence="2">
    <location>
        <begin position="395"/>
        <end position="421"/>
    </location>
</feature>
<evidence type="ECO:0000256" key="2">
    <source>
        <dbReference type="SAM" id="Phobius"/>
    </source>
</evidence>
<dbReference type="InterPro" id="IPR051224">
    <property type="entry name" value="NiCoT_RcnA"/>
</dbReference>
<keyword evidence="4" id="KW-1185">Reference proteome</keyword>
<organism evidence="3 4">
    <name type="scientific">Actinomadura monticuli</name>
    <dbReference type="NCBI Taxonomy" id="3097367"/>
    <lineage>
        <taxon>Bacteria</taxon>
        <taxon>Bacillati</taxon>
        <taxon>Actinomycetota</taxon>
        <taxon>Actinomycetes</taxon>
        <taxon>Streptosporangiales</taxon>
        <taxon>Thermomonosporaceae</taxon>
        <taxon>Actinomadura</taxon>
    </lineage>
</organism>
<keyword evidence="2" id="KW-1133">Transmembrane helix</keyword>
<feature type="region of interest" description="Disordered" evidence="1">
    <location>
        <begin position="335"/>
        <end position="362"/>
    </location>
</feature>
<feature type="transmembrane region" description="Helical" evidence="2">
    <location>
        <begin position="306"/>
        <end position="326"/>
    </location>
</feature>
<evidence type="ECO:0000313" key="3">
    <source>
        <dbReference type="EMBL" id="MFA1538689.1"/>
    </source>
</evidence>
<feature type="transmembrane region" description="Helical" evidence="2">
    <location>
        <begin position="231"/>
        <end position="252"/>
    </location>
</feature>
<protein>
    <submittedName>
        <fullName evidence="3">High-affinity nickel-transporter</fullName>
    </submittedName>
</protein>
<reference evidence="3 4" key="1">
    <citation type="submission" date="2023-11" db="EMBL/GenBank/DDBJ databases">
        <title>Actinomadura monticuli sp. nov., isolated from volcanic ash.</title>
        <authorList>
            <person name="Lee S.D."/>
            <person name="Yang H."/>
            <person name="Kim I.S."/>
        </authorList>
    </citation>
    <scope>NUCLEOTIDE SEQUENCE [LARGE SCALE GENOMIC DNA]</scope>
    <source>
        <strain evidence="3 4">DLS-62</strain>
    </source>
</reference>
<proteinExistence type="predicted"/>
<comment type="caution">
    <text evidence="3">The sequence shown here is derived from an EMBL/GenBank/DDBJ whole genome shotgun (WGS) entry which is preliminary data.</text>
</comment>
<keyword evidence="2" id="KW-0812">Transmembrane</keyword>
<name>A0ABV4Q9L9_9ACTN</name>
<sequence>MIVLALAAGMLAVHPLGNFTVNHYDGLVLAPHELRIDHVEDLAEIPAAQAMPEVDADRDGRPSSGELAAWADRSCERAAASFRVTVDGRAVTASAASAAASAPRGQAGLPTLRLECRITAPAGPGAVAFRAGAAADGRIGWREITARGDRMTLSASDVPETSRSRRLTAYPEDMLSSPLDQRSAALTVRAGGPPLAAPASGGGPGRLLPRGADGLTQRFTSLVARHDLTPGFAALAFLIALLLGALHALAPGHGKTIMAAHAIGDGRRRTRDVLTLGLTVTLTHTAGVLALGLLVTTGSLLAPEALFPWLGAAGGVLVTAAGALLMRRALHDRRHAHGHGHGHGHEHGHGPGHEHDHGHGRSRRGGVVLMGLAGGMVPSPSAVVVLVGGAAIGRAWFGVVLVLAYGLGLAAALVSVGLLVLGGRQVLARRIPAIRLRLPRGMMPMGTSATVVALGLGLTLRSLVP</sequence>
<feature type="compositionally biased region" description="Basic and acidic residues" evidence="1">
    <location>
        <begin position="343"/>
        <end position="359"/>
    </location>
</feature>
<dbReference type="Proteomes" id="UP001569963">
    <property type="component" value="Unassembled WGS sequence"/>
</dbReference>
<dbReference type="PANTHER" id="PTHR40659:SF1">
    <property type="entry name" value="NICKEL_COBALT EFFLUX SYSTEM RCNA"/>
    <property type="match status" value="1"/>
</dbReference>
<evidence type="ECO:0000313" key="4">
    <source>
        <dbReference type="Proteomes" id="UP001569963"/>
    </source>
</evidence>
<dbReference type="EMBL" id="JAXCEI010000003">
    <property type="protein sequence ID" value="MFA1538689.1"/>
    <property type="molecule type" value="Genomic_DNA"/>
</dbReference>
<feature type="transmembrane region" description="Helical" evidence="2">
    <location>
        <begin position="442"/>
        <end position="464"/>
    </location>
</feature>
<evidence type="ECO:0000256" key="1">
    <source>
        <dbReference type="SAM" id="MobiDB-lite"/>
    </source>
</evidence>
<gene>
    <name evidence="3" type="ORF">SM611_07090</name>
</gene>
<keyword evidence="2" id="KW-0472">Membrane</keyword>
<feature type="transmembrane region" description="Helical" evidence="2">
    <location>
        <begin position="273"/>
        <end position="294"/>
    </location>
</feature>